<keyword evidence="3" id="KW-1185">Reference proteome</keyword>
<organism evidence="2 3">
    <name type="scientific">Maridesulfovibrio hydrothermalis AM13 = DSM 14728</name>
    <dbReference type="NCBI Taxonomy" id="1121451"/>
    <lineage>
        <taxon>Bacteria</taxon>
        <taxon>Pseudomonadati</taxon>
        <taxon>Thermodesulfobacteriota</taxon>
        <taxon>Desulfovibrionia</taxon>
        <taxon>Desulfovibrionales</taxon>
        <taxon>Desulfovibrionaceae</taxon>
        <taxon>Maridesulfovibrio</taxon>
    </lineage>
</organism>
<dbReference type="AlphaFoldDB" id="L0RCH2"/>
<dbReference type="STRING" id="1121451.DESAM_22211"/>
<dbReference type="EMBL" id="FO203522">
    <property type="protein sequence ID" value="CCO24478.1"/>
    <property type="molecule type" value="Genomic_DNA"/>
</dbReference>
<dbReference type="PATRIC" id="fig|1121451.3.peg.2431"/>
<protein>
    <recommendedName>
        <fullName evidence="4">Exosortase system-associated protein, TIGR04073 family</fullName>
    </recommendedName>
</protein>
<dbReference type="eggNOG" id="ENOG50315RW">
    <property type="taxonomic scope" value="Bacteria"/>
</dbReference>
<feature type="signal peptide" evidence="1">
    <location>
        <begin position="1"/>
        <end position="28"/>
    </location>
</feature>
<dbReference type="OrthoDB" id="5456543at2"/>
<sequence>MTKSRRFLKILFIFAALSSMFLSGCSMNSNNYVGNGENYSDRAPRKLGRGVTNIFSAPLEIPNQAVNLAAESDEPAQQAAGYVGGFFVGVAYTGGRLVSGVYDIVTSPFGGPSTPTMDPDLIASDFCEKVDQRDESYDDILTVGTK</sequence>
<dbReference type="KEGG" id="dhy:DESAM_22211"/>
<name>L0RCH2_9BACT</name>
<evidence type="ECO:0000256" key="1">
    <source>
        <dbReference type="SAM" id="SignalP"/>
    </source>
</evidence>
<dbReference type="RefSeq" id="WP_015337078.1">
    <property type="nucleotide sequence ID" value="NC_020055.1"/>
</dbReference>
<evidence type="ECO:0008006" key="4">
    <source>
        <dbReference type="Google" id="ProtNLM"/>
    </source>
</evidence>
<dbReference type="NCBIfam" id="TIGR04073">
    <property type="entry name" value="exo_TIGR04073"/>
    <property type="match status" value="1"/>
</dbReference>
<gene>
    <name evidence="2" type="ORF">DESAM_22211</name>
</gene>
<reference evidence="2 3" key="1">
    <citation type="submission" date="2012-10" db="EMBL/GenBank/DDBJ databases">
        <authorList>
            <person name="Genoscope - CEA"/>
        </authorList>
    </citation>
    <scope>NUCLEOTIDE SEQUENCE [LARGE SCALE GENOMIC DNA]</scope>
    <source>
        <strain evidence="3">AM13 / DSM 14728</strain>
    </source>
</reference>
<keyword evidence="1" id="KW-0732">Signal</keyword>
<dbReference type="InterPro" id="IPR023824">
    <property type="entry name" value="CHP04073_exosortase-affil"/>
</dbReference>
<evidence type="ECO:0000313" key="2">
    <source>
        <dbReference type="EMBL" id="CCO24478.1"/>
    </source>
</evidence>
<dbReference type="Proteomes" id="UP000010808">
    <property type="component" value="Chromosome"/>
</dbReference>
<dbReference type="HOGENOM" id="CLU_1774355_0_0_7"/>
<feature type="chain" id="PRO_5003947248" description="Exosortase system-associated protein, TIGR04073 family" evidence="1">
    <location>
        <begin position="29"/>
        <end position="146"/>
    </location>
</feature>
<evidence type="ECO:0000313" key="3">
    <source>
        <dbReference type="Proteomes" id="UP000010808"/>
    </source>
</evidence>
<accession>L0RCH2</accession>
<proteinExistence type="predicted"/>
<dbReference type="PROSITE" id="PS51257">
    <property type="entry name" value="PROKAR_LIPOPROTEIN"/>
    <property type="match status" value="1"/>
</dbReference>